<proteinExistence type="inferred from homology"/>
<evidence type="ECO:0000313" key="7">
    <source>
        <dbReference type="EMBL" id="MFC3174915.1"/>
    </source>
</evidence>
<evidence type="ECO:0000256" key="3">
    <source>
        <dbReference type="ARBA" id="ARBA00022723"/>
    </source>
</evidence>
<dbReference type="Pfam" id="PF00384">
    <property type="entry name" value="Molybdopterin"/>
    <property type="match status" value="1"/>
</dbReference>
<comment type="caution">
    <text evidence="7">The sequence shown here is derived from an EMBL/GenBank/DDBJ whole genome shotgun (WGS) entry which is preliminary data.</text>
</comment>
<dbReference type="PANTHER" id="PTHR43742">
    <property type="entry name" value="TRIMETHYLAMINE-N-OXIDE REDUCTASE"/>
    <property type="match status" value="1"/>
</dbReference>
<dbReference type="Proteomes" id="UP001595604">
    <property type="component" value="Unassembled WGS sequence"/>
</dbReference>
<evidence type="ECO:0000256" key="5">
    <source>
        <dbReference type="ARBA" id="ARBA00023014"/>
    </source>
</evidence>
<keyword evidence="3" id="KW-0479">Metal-binding</keyword>
<dbReference type="InterPro" id="IPR027467">
    <property type="entry name" value="MopterinOxRdtase_cofactor_BS"/>
</dbReference>
<dbReference type="InterPro" id="IPR006963">
    <property type="entry name" value="Mopterin_OxRdtase_4Fe-4S_dom"/>
</dbReference>
<name>A0ABV7IQH4_9SPHN</name>
<dbReference type="Gene3D" id="3.40.50.740">
    <property type="match status" value="1"/>
</dbReference>
<keyword evidence="2" id="KW-0004">4Fe-4S</keyword>
<dbReference type="Gene3D" id="2.20.25.90">
    <property type="entry name" value="ADC-like domains"/>
    <property type="match status" value="1"/>
</dbReference>
<dbReference type="PROSITE" id="PS00551">
    <property type="entry name" value="MOLYBDOPTERIN_PROK_1"/>
    <property type="match status" value="1"/>
</dbReference>
<dbReference type="RefSeq" id="WP_379510294.1">
    <property type="nucleotide sequence ID" value="NZ_JBHRTQ010000010.1"/>
</dbReference>
<dbReference type="SUPFAM" id="SSF50692">
    <property type="entry name" value="ADC-like"/>
    <property type="match status" value="1"/>
</dbReference>
<dbReference type="InterPro" id="IPR050612">
    <property type="entry name" value="Prok_Mopterin_Oxidored"/>
</dbReference>
<evidence type="ECO:0000256" key="2">
    <source>
        <dbReference type="ARBA" id="ARBA00022485"/>
    </source>
</evidence>
<dbReference type="SMART" id="SM00926">
    <property type="entry name" value="Molybdop_Fe4S4"/>
    <property type="match status" value="1"/>
</dbReference>
<protein>
    <submittedName>
        <fullName evidence="7">Molybdopterin-dependent oxidoreductase</fullName>
    </submittedName>
</protein>
<evidence type="ECO:0000259" key="6">
    <source>
        <dbReference type="PROSITE" id="PS51669"/>
    </source>
</evidence>
<evidence type="ECO:0000256" key="4">
    <source>
        <dbReference type="ARBA" id="ARBA00023004"/>
    </source>
</evidence>
<accession>A0ABV7IQH4</accession>
<keyword evidence="5" id="KW-0411">Iron-sulfur</keyword>
<dbReference type="PROSITE" id="PS51669">
    <property type="entry name" value="4FE4S_MOW_BIS_MGD"/>
    <property type="match status" value="1"/>
</dbReference>
<gene>
    <name evidence="7" type="ORF">ACFOD9_11705</name>
</gene>
<dbReference type="InterPro" id="IPR006657">
    <property type="entry name" value="MoPterin_dinucl-bd_dom"/>
</dbReference>
<dbReference type="Gene3D" id="3.40.228.10">
    <property type="entry name" value="Dimethylsulfoxide Reductase, domain 2"/>
    <property type="match status" value="1"/>
</dbReference>
<dbReference type="EMBL" id="JBHRTQ010000010">
    <property type="protein sequence ID" value="MFC3174915.1"/>
    <property type="molecule type" value="Genomic_DNA"/>
</dbReference>
<evidence type="ECO:0000256" key="1">
    <source>
        <dbReference type="ARBA" id="ARBA00010312"/>
    </source>
</evidence>
<dbReference type="PANTHER" id="PTHR43742:SF2">
    <property type="entry name" value="ASSIMILATORY NITRATE REDUCTASE CATALYTIC SUBUNIT"/>
    <property type="match status" value="1"/>
</dbReference>
<dbReference type="Pfam" id="PF04879">
    <property type="entry name" value="Molybdop_Fe4S4"/>
    <property type="match status" value="1"/>
</dbReference>
<dbReference type="InterPro" id="IPR009010">
    <property type="entry name" value="Asp_de-COase-like_dom_sf"/>
</dbReference>
<organism evidence="7 8">
    <name type="scientific">Novosphingobium bradum</name>
    <dbReference type="NCBI Taxonomy" id="1737444"/>
    <lineage>
        <taxon>Bacteria</taxon>
        <taxon>Pseudomonadati</taxon>
        <taxon>Pseudomonadota</taxon>
        <taxon>Alphaproteobacteria</taxon>
        <taxon>Sphingomonadales</taxon>
        <taxon>Sphingomonadaceae</taxon>
        <taxon>Novosphingobium</taxon>
    </lineage>
</organism>
<dbReference type="Gene3D" id="2.40.40.20">
    <property type="match status" value="1"/>
</dbReference>
<dbReference type="SUPFAM" id="SSF53706">
    <property type="entry name" value="Formate dehydrogenase/DMSO reductase, domains 1-3"/>
    <property type="match status" value="1"/>
</dbReference>
<sequence length="728" mass="76843">MSEPGLHPSICRFCTVGCPVMVEVAEGRAVRVSGNRNSPTYFGFCCAKGQAAPEQLAHPDRLLTSQKRDADGVYRPISAEQAMDEVAAQIRRSVDQWGPDSVAIYVGTYSACYPAVGPFAGALLEALGSRMMFSPNTIDQPGKDIAAALLGGWEAGPQMFTGSDVWLVVGGNPLVSYSNSLPGQNPARRLTDALRRGMKLIVIDPRRTETAARAHIHLQPRPGEDAAILAGMIRIILTEGLEDAAFLAENVAGLDALRAMVEPFTPALVCARAGLAEADLIAAARTFARGPRGLAVGVTGINFSGRSSLAEYLVQVLNTICGRFIRAGEPIVTPGVLLPRAAPRAQPRPPRPARDLGYRMASRGLGASAAGLPTAAAAEEMLAGRIKVLISIGGNPVAAWPDHPKVLAGLEALDLFVQVDIRMSAAARLAHHVIAAKAGFEVPTASVARESLERGNPVHGNIDTFGMYAPALVEPPPGSDLVEEWEFLYGLAQRLGLPLSLRFPGGTKGTARESRPPINVDMAVRPSSDAVLEMLTAGSRIPLAEVKAHPDGALFPEEVLAAPKSPDCTARMQVGDAAMMAELAEVLAEPDPVEEAFPFLLVSRRMAHVYNSSGHDLPLLRRKGTPFNPAFIHPDDLAALGVEPGDRVVVASRHGEVEALAEADPSLRRGVIAMTHAFGGLPGDGTSYREVGSNIAALMDVADGFDRHSGIPRMSGLAVRVTVGPPEG</sequence>
<evidence type="ECO:0000313" key="8">
    <source>
        <dbReference type="Proteomes" id="UP001595604"/>
    </source>
</evidence>
<comment type="similarity">
    <text evidence="1">Belongs to the prokaryotic molybdopterin-containing oxidoreductase family.</text>
</comment>
<reference evidence="8" key="1">
    <citation type="journal article" date="2019" name="Int. J. Syst. Evol. Microbiol.">
        <title>The Global Catalogue of Microorganisms (GCM) 10K type strain sequencing project: providing services to taxonomists for standard genome sequencing and annotation.</title>
        <authorList>
            <consortium name="The Broad Institute Genomics Platform"/>
            <consortium name="The Broad Institute Genome Sequencing Center for Infectious Disease"/>
            <person name="Wu L."/>
            <person name="Ma J."/>
        </authorList>
    </citation>
    <scope>NUCLEOTIDE SEQUENCE [LARGE SCALE GENOMIC DNA]</scope>
    <source>
        <strain evidence="8">KCTC 42984</strain>
    </source>
</reference>
<dbReference type="Pfam" id="PF01568">
    <property type="entry name" value="Molydop_binding"/>
    <property type="match status" value="1"/>
</dbReference>
<feature type="domain" description="4Fe-4S Mo/W bis-MGD-type" evidence="6">
    <location>
        <begin position="4"/>
        <end position="60"/>
    </location>
</feature>
<keyword evidence="8" id="KW-1185">Reference proteome</keyword>
<dbReference type="InterPro" id="IPR006656">
    <property type="entry name" value="Mopterin_OxRdtase"/>
</dbReference>
<keyword evidence="4" id="KW-0408">Iron</keyword>